<reference evidence="2 3" key="1">
    <citation type="submission" date="2020-04" db="EMBL/GenBank/DDBJ databases">
        <title>Plant Genome Project.</title>
        <authorList>
            <person name="Zhang R.-G."/>
        </authorList>
    </citation>
    <scope>NUCLEOTIDE SEQUENCE [LARGE SCALE GENOMIC DNA]</scope>
    <source>
        <strain evidence="2">YNK0</strain>
        <tissue evidence="2">Leaf</tissue>
    </source>
</reference>
<proteinExistence type="predicted"/>
<dbReference type="Proteomes" id="UP000655225">
    <property type="component" value="Unassembled WGS sequence"/>
</dbReference>
<feature type="domain" description="Poor homologous synapsis 1 PH" evidence="1">
    <location>
        <begin position="22"/>
        <end position="90"/>
    </location>
</feature>
<dbReference type="InterPro" id="IPR057619">
    <property type="entry name" value="PH_PHS1"/>
</dbReference>
<dbReference type="OrthoDB" id="1864854at2759"/>
<dbReference type="OMA" id="CADQIQK"/>
<accession>A0A834ZL15</accession>
<name>A0A834ZL15_TETSI</name>
<dbReference type="EMBL" id="JABCRI010000004">
    <property type="protein sequence ID" value="KAF8408282.1"/>
    <property type="molecule type" value="Genomic_DNA"/>
</dbReference>
<dbReference type="Pfam" id="PF25349">
    <property type="entry name" value="PH_PHS1"/>
    <property type="match status" value="1"/>
</dbReference>
<evidence type="ECO:0000313" key="3">
    <source>
        <dbReference type="Proteomes" id="UP000655225"/>
    </source>
</evidence>
<keyword evidence="3" id="KW-1185">Reference proteome</keyword>
<evidence type="ECO:0000259" key="1">
    <source>
        <dbReference type="Pfam" id="PF25349"/>
    </source>
</evidence>
<sequence>MAGVLYLMSAENSEASSTAIKDQWEIEFSRFFNYPSISSTSPSLKPLLKSRRIRCRGTWILSSSTASLHLVTYHSNPEGILVVSNRGRIHIQKFALWFSTSCEAQTFINALKGSLKDVGYIGPPTNDFGSEISSKCEFISSNGHQFRADEEFSFVAPVDIYTPEMPPVLKYKGEEHTCSHETVPGHETYNAEGIFEALPPSFTALLTNCCAEAEQEQPAVPEEVDLQTQITRYMMDSSFHAMLSTVEKVINEMGDDLAL</sequence>
<dbReference type="AlphaFoldDB" id="A0A834ZL15"/>
<evidence type="ECO:0000313" key="2">
    <source>
        <dbReference type="EMBL" id="KAF8408282.1"/>
    </source>
</evidence>
<protein>
    <recommendedName>
        <fullName evidence="1">Poor homologous synapsis 1 PH domain-containing protein</fullName>
    </recommendedName>
</protein>
<gene>
    <name evidence="2" type="ORF">HHK36_007431</name>
</gene>
<organism evidence="2 3">
    <name type="scientific">Tetracentron sinense</name>
    <name type="common">Spur-leaf</name>
    <dbReference type="NCBI Taxonomy" id="13715"/>
    <lineage>
        <taxon>Eukaryota</taxon>
        <taxon>Viridiplantae</taxon>
        <taxon>Streptophyta</taxon>
        <taxon>Embryophyta</taxon>
        <taxon>Tracheophyta</taxon>
        <taxon>Spermatophyta</taxon>
        <taxon>Magnoliopsida</taxon>
        <taxon>Trochodendrales</taxon>
        <taxon>Trochodendraceae</taxon>
        <taxon>Tetracentron</taxon>
    </lineage>
</organism>
<comment type="caution">
    <text evidence="2">The sequence shown here is derived from an EMBL/GenBank/DDBJ whole genome shotgun (WGS) entry which is preliminary data.</text>
</comment>